<evidence type="ECO:0000256" key="5">
    <source>
        <dbReference type="ARBA" id="ARBA00022989"/>
    </source>
</evidence>
<evidence type="ECO:0000256" key="12">
    <source>
        <dbReference type="SAM" id="Phobius"/>
    </source>
</evidence>
<dbReference type="Proteomes" id="UP001163440">
    <property type="component" value="Chromosome"/>
</dbReference>
<evidence type="ECO:0000256" key="8">
    <source>
        <dbReference type="ARBA" id="ARBA00038408"/>
    </source>
</evidence>
<dbReference type="RefSeq" id="WP_158365854.1">
    <property type="nucleotide sequence ID" value="NZ_CP034882.1"/>
</dbReference>
<dbReference type="Pfam" id="PF13624">
    <property type="entry name" value="SurA_N_3"/>
    <property type="match status" value="1"/>
</dbReference>
<evidence type="ECO:0000256" key="3">
    <source>
        <dbReference type="ARBA" id="ARBA00022519"/>
    </source>
</evidence>
<dbReference type="Pfam" id="PF13145">
    <property type="entry name" value="Rotamase_2"/>
    <property type="match status" value="1"/>
</dbReference>
<keyword evidence="7" id="KW-0143">Chaperone</keyword>
<keyword evidence="6 12" id="KW-0472">Membrane</keyword>
<dbReference type="GO" id="GO:0005886">
    <property type="term" value="C:plasma membrane"/>
    <property type="evidence" value="ECO:0007669"/>
    <property type="project" value="UniProtKB-SubCell"/>
</dbReference>
<dbReference type="EMBL" id="CP113406">
    <property type="protein sequence ID" value="WAI18849.1"/>
    <property type="molecule type" value="Genomic_DNA"/>
</dbReference>
<keyword evidence="2" id="KW-1003">Cell membrane</keyword>
<evidence type="ECO:0000313" key="14">
    <source>
        <dbReference type="EMBL" id="WAI18849.1"/>
    </source>
</evidence>
<keyword evidence="11" id="KW-0697">Rotamase</keyword>
<dbReference type="InterPro" id="IPR046357">
    <property type="entry name" value="PPIase_dom_sf"/>
</dbReference>
<dbReference type="InterPro" id="IPR027304">
    <property type="entry name" value="Trigger_fact/SurA_dom_sf"/>
</dbReference>
<evidence type="ECO:0000259" key="13">
    <source>
        <dbReference type="PROSITE" id="PS50198"/>
    </source>
</evidence>
<dbReference type="Gene3D" id="1.10.4030.10">
    <property type="entry name" value="Porin chaperone SurA, peptide-binding domain"/>
    <property type="match status" value="1"/>
</dbReference>
<evidence type="ECO:0000313" key="15">
    <source>
        <dbReference type="Proteomes" id="UP001163440"/>
    </source>
</evidence>
<gene>
    <name evidence="14" type="ORF">OW720_02460</name>
</gene>
<keyword evidence="5 12" id="KW-1133">Transmembrane helix</keyword>
<evidence type="ECO:0000256" key="2">
    <source>
        <dbReference type="ARBA" id="ARBA00022475"/>
    </source>
</evidence>
<dbReference type="AlphaFoldDB" id="A0AAJ5PU77"/>
<accession>A0AAJ5PU77</accession>
<dbReference type="SUPFAM" id="SSF54534">
    <property type="entry name" value="FKBP-like"/>
    <property type="match status" value="1"/>
</dbReference>
<sequence length="615" mass="72882">MTKYAKLRSTHIIVKCILGMIILSLILTTMNTYTNQNIKKYIATVNGEKISFNVFQNMYSIEQEKQKKILGEKFFQLNKNKQFIKETYNYILSQLINNVLLEQYAKKIKSEVDDDQIKEIILNSNLFQKNKKFNKGKYFDYLASVNLTHNEYIDLLKKKLNTEHLINAIIDSNFILEQEKLGIIKLLSQKRTIKKATVNLDFLVKKQNVKNLEIQNYFYKHKNDFYIPKKFKVDFAQIKLKDFKIKCNENEITQWYEKNIKKYSTKEKRRYSIIQIKNKNDGLLILSQLYNENKDFSKIAENNSTDPISSKRGGDIGWIYSDSIPDEIKKSNLNQENQISDIIPFHNEFLIIKLNKIKKSHQKKLSEVYETIKKEIQVQKSLYLYNKIQKEISNVSEKNSNELDQILKKNNIPIQNTDWFDKNSIPDVLNISALKKIIFSNKKQSYSHFVILKNNQSFLIRIKDFKNKKMQVLNDVKEEIKNKLKNIKAIKEAKKISKKIILELEQGNMNLFKKFNLHFNNSETISRYDDNPITSIIFSLPHPKNEKKIYTLYQDQNNKIVIILLDKVYDKNFSKKEENIITEYLEKNYIESIFNCILNNLRETSIIKYEKIEGI</sequence>
<comment type="subcellular location">
    <subcellularLocation>
        <location evidence="1">Cell inner membrane</location>
        <topology evidence="1">Single-pass type II membrane protein</topology>
        <orientation evidence="1">Periplasmic side</orientation>
    </subcellularLocation>
</comment>
<keyword evidence="3" id="KW-0997">Cell inner membrane</keyword>
<evidence type="ECO:0000256" key="11">
    <source>
        <dbReference type="PROSITE-ProRule" id="PRU00278"/>
    </source>
</evidence>
<protein>
    <recommendedName>
        <fullName evidence="9">Periplasmic chaperone PpiD</fullName>
    </recommendedName>
    <alternativeName>
        <fullName evidence="10">Periplasmic folding chaperone</fullName>
    </alternativeName>
</protein>
<dbReference type="PANTHER" id="PTHR47529">
    <property type="entry name" value="PEPTIDYL-PROLYL CIS-TRANS ISOMERASE D"/>
    <property type="match status" value="1"/>
</dbReference>
<feature type="domain" description="PpiC" evidence="13">
    <location>
        <begin position="266"/>
        <end position="356"/>
    </location>
</feature>
<evidence type="ECO:0000256" key="9">
    <source>
        <dbReference type="ARBA" id="ARBA00040743"/>
    </source>
</evidence>
<reference evidence="14" key="1">
    <citation type="submission" date="2022-11" db="EMBL/GenBank/DDBJ databases">
        <title>The whole genome sequencing of pests is an important tool to study the evolution of the plant-insect interaction and insecticide resistance.</title>
        <authorList>
            <person name="Kananovich Y."/>
        </authorList>
    </citation>
    <scope>NUCLEOTIDE SEQUENCE</scope>
    <source>
        <strain evidence="14">BSU_Bre_2018</strain>
    </source>
</reference>
<comment type="similarity">
    <text evidence="8">Belongs to the PpiD chaperone family.</text>
</comment>
<keyword evidence="4 12" id="KW-0812">Transmembrane</keyword>
<proteinExistence type="inferred from homology"/>
<dbReference type="InterPro" id="IPR000297">
    <property type="entry name" value="PPIase_PpiC"/>
</dbReference>
<dbReference type="PANTHER" id="PTHR47529:SF1">
    <property type="entry name" value="PERIPLASMIC CHAPERONE PPID"/>
    <property type="match status" value="1"/>
</dbReference>
<evidence type="ECO:0000256" key="4">
    <source>
        <dbReference type="ARBA" id="ARBA00022692"/>
    </source>
</evidence>
<evidence type="ECO:0000256" key="6">
    <source>
        <dbReference type="ARBA" id="ARBA00023136"/>
    </source>
</evidence>
<name>A0AAJ5PU77_9GAMM</name>
<evidence type="ECO:0000256" key="1">
    <source>
        <dbReference type="ARBA" id="ARBA00004382"/>
    </source>
</evidence>
<evidence type="ECO:0000256" key="10">
    <source>
        <dbReference type="ARBA" id="ARBA00042775"/>
    </source>
</evidence>
<feature type="transmembrane region" description="Helical" evidence="12">
    <location>
        <begin position="12"/>
        <end position="30"/>
    </location>
</feature>
<organism evidence="14 15">
    <name type="scientific">Buchnera aphidicola</name>
    <name type="common">Brevicoryne brassicae</name>
    <dbReference type="NCBI Taxonomy" id="911343"/>
    <lineage>
        <taxon>Bacteria</taxon>
        <taxon>Pseudomonadati</taxon>
        <taxon>Pseudomonadota</taxon>
        <taxon>Gammaproteobacteria</taxon>
        <taxon>Enterobacterales</taxon>
        <taxon>Erwiniaceae</taxon>
        <taxon>Buchnera</taxon>
    </lineage>
</organism>
<dbReference type="InterPro" id="IPR052029">
    <property type="entry name" value="PpiD_chaperone"/>
</dbReference>
<keyword evidence="11" id="KW-0413">Isomerase</keyword>
<evidence type="ECO:0000256" key="7">
    <source>
        <dbReference type="ARBA" id="ARBA00023186"/>
    </source>
</evidence>
<dbReference type="GO" id="GO:0003755">
    <property type="term" value="F:peptidyl-prolyl cis-trans isomerase activity"/>
    <property type="evidence" value="ECO:0007669"/>
    <property type="project" value="UniProtKB-KW"/>
</dbReference>
<dbReference type="SUPFAM" id="SSF109998">
    <property type="entry name" value="Triger factor/SurA peptide-binding domain-like"/>
    <property type="match status" value="1"/>
</dbReference>
<dbReference type="Gene3D" id="3.10.50.40">
    <property type="match status" value="1"/>
</dbReference>
<dbReference type="PROSITE" id="PS50198">
    <property type="entry name" value="PPIC_PPIASE_2"/>
    <property type="match status" value="1"/>
</dbReference>